<gene>
    <name evidence="1" type="ORF">ACFPQB_00955</name>
</gene>
<dbReference type="EMBL" id="JBHSNS010000001">
    <property type="protein sequence ID" value="MFC5727466.1"/>
    <property type="molecule type" value="Genomic_DNA"/>
</dbReference>
<dbReference type="GO" id="GO:0016787">
    <property type="term" value="F:hydrolase activity"/>
    <property type="evidence" value="ECO:0007669"/>
    <property type="project" value="UniProtKB-KW"/>
</dbReference>
<accession>A0ABW0Z9H3</accession>
<dbReference type="Proteomes" id="UP001596072">
    <property type="component" value="Unassembled WGS sequence"/>
</dbReference>
<proteinExistence type="predicted"/>
<protein>
    <submittedName>
        <fullName evidence="1">Vms1/Ankzf1 family peptidyl-tRNA hydrolase</fullName>
    </submittedName>
</protein>
<organism evidence="1 2">
    <name type="scientific">Nocardioides vastitatis</name>
    <dbReference type="NCBI Taxonomy" id="2568655"/>
    <lineage>
        <taxon>Bacteria</taxon>
        <taxon>Bacillati</taxon>
        <taxon>Actinomycetota</taxon>
        <taxon>Actinomycetes</taxon>
        <taxon>Propionibacteriales</taxon>
        <taxon>Nocardioidaceae</taxon>
        <taxon>Nocardioides</taxon>
    </lineage>
</organism>
<keyword evidence="2" id="KW-1185">Reference proteome</keyword>
<dbReference type="InterPro" id="IPR040701">
    <property type="entry name" value="Bact_RF_family2"/>
</dbReference>
<name>A0ABW0Z9H3_9ACTN</name>
<sequence length="382" mass="40627">MRLDTVRPIYEHSGPFVSLHLDVSRDTEDARQQLDARWTTTRHDLERADVSADLLGELEERLRAPTHVAGPARRTIVATSDEVLFDDVRSGTTTWPESVGVGPLPDLAGWVSMADGQFPFLLVRADRLGADLELYVAGNSARAESQSVEGSDLHLQKVPDGDWAQKKFQQRSENQWHENAQLAVAAIEHLLVGRGVRLVVISGDVRARADMAQMLGERDDVTIVQTDAGGGRAAGGSDEALWAEIHRALADLEAHSVDLIAQRLARGLAVAEGVVTGPDAVADAMVNGAVEQVVLDLPDARAVGVSAADHPGLALPASATDAGELPADQVLLAAAALTDAEVSVVPHEMPLPRELTLSSGVAALLRWDDRTPTEGETPAAGD</sequence>
<keyword evidence="1" id="KW-0378">Hydrolase</keyword>
<evidence type="ECO:0000313" key="1">
    <source>
        <dbReference type="EMBL" id="MFC5727466.1"/>
    </source>
</evidence>
<dbReference type="RefSeq" id="WP_136433357.1">
    <property type="nucleotide sequence ID" value="NZ_JBHSNS010000001.1"/>
</dbReference>
<dbReference type="Gene3D" id="3.30.420.60">
    <property type="entry name" value="eRF1 domain 2"/>
    <property type="match status" value="1"/>
</dbReference>
<comment type="caution">
    <text evidence="1">The sequence shown here is derived from an EMBL/GenBank/DDBJ whole genome shotgun (WGS) entry which is preliminary data.</text>
</comment>
<reference evidence="2" key="1">
    <citation type="journal article" date="2019" name="Int. J. Syst. Evol. Microbiol.">
        <title>The Global Catalogue of Microorganisms (GCM) 10K type strain sequencing project: providing services to taxonomists for standard genome sequencing and annotation.</title>
        <authorList>
            <consortium name="The Broad Institute Genomics Platform"/>
            <consortium name="The Broad Institute Genome Sequencing Center for Infectious Disease"/>
            <person name="Wu L."/>
            <person name="Ma J."/>
        </authorList>
    </citation>
    <scope>NUCLEOTIDE SEQUENCE [LARGE SCALE GENOMIC DNA]</scope>
    <source>
        <strain evidence="2">YIM 94188</strain>
    </source>
</reference>
<dbReference type="Pfam" id="PF18844">
    <property type="entry name" value="baeRF_family2"/>
    <property type="match status" value="1"/>
</dbReference>
<evidence type="ECO:0000313" key="2">
    <source>
        <dbReference type="Proteomes" id="UP001596072"/>
    </source>
</evidence>
<dbReference type="InterPro" id="IPR042226">
    <property type="entry name" value="eFR1_2_sf"/>
</dbReference>